<dbReference type="InterPro" id="IPR036866">
    <property type="entry name" value="RibonucZ/Hydroxyglut_hydro"/>
</dbReference>
<sequence>MPDRFLPTIQPVFETRTSTFQYVVADPETKNAAISDPVLDYDKRTRTITTSSADALLSLTHAHADHLTAAFYLQRRLSEHLFGQRYGIDAVEYEGVFEELLEDDQQFNISNVRAQAIHLPGHTPDHMDVESERSMSTENQLAVETMPVGWEGGSVVVEH</sequence>
<dbReference type="InterPro" id="IPR001279">
    <property type="entry name" value="Metallo-B-lactamas"/>
</dbReference>
<dbReference type="GO" id="GO:0050313">
    <property type="term" value="F:sulfur dioxygenase activity"/>
    <property type="evidence" value="ECO:0007669"/>
    <property type="project" value="TreeGrafter"/>
</dbReference>
<accession>A0AA40FCD6</accession>
<dbReference type="GO" id="GO:0070813">
    <property type="term" value="P:hydrogen sulfide metabolic process"/>
    <property type="evidence" value="ECO:0007669"/>
    <property type="project" value="TreeGrafter"/>
</dbReference>
<reference evidence="2" key="1">
    <citation type="submission" date="2023-06" db="EMBL/GenBank/DDBJ databases">
        <title>Genome-scale phylogeny and comparative genomics of the fungal order Sordariales.</title>
        <authorList>
            <consortium name="Lawrence Berkeley National Laboratory"/>
            <person name="Hensen N."/>
            <person name="Bonometti L."/>
            <person name="Westerberg I."/>
            <person name="Brannstrom I.O."/>
            <person name="Guillou S."/>
            <person name="Cros-Aarteil S."/>
            <person name="Calhoun S."/>
            <person name="Haridas S."/>
            <person name="Kuo A."/>
            <person name="Mondo S."/>
            <person name="Pangilinan J."/>
            <person name="Riley R."/>
            <person name="LaButti K."/>
            <person name="Andreopoulos B."/>
            <person name="Lipzen A."/>
            <person name="Chen C."/>
            <person name="Yanf M."/>
            <person name="Daum C."/>
            <person name="Ng V."/>
            <person name="Clum A."/>
            <person name="Steindorff A."/>
            <person name="Ohm R."/>
            <person name="Martin F."/>
            <person name="Silar P."/>
            <person name="Natvig D."/>
            <person name="Lalanne C."/>
            <person name="Gautier V."/>
            <person name="Ament-velasquez S.L."/>
            <person name="Kruys A."/>
            <person name="Hutchinson M.I."/>
            <person name="Powell A.J."/>
            <person name="Barry K."/>
            <person name="Miller A.N."/>
            <person name="Grigoriev I.V."/>
            <person name="Debuchy R."/>
            <person name="Gladieux P."/>
            <person name="Thoren M.H."/>
            <person name="Johannesson H."/>
        </authorList>
    </citation>
    <scope>NUCLEOTIDE SEQUENCE</scope>
    <source>
        <strain evidence="2">SMH3187-1</strain>
    </source>
</reference>
<evidence type="ECO:0000313" key="2">
    <source>
        <dbReference type="EMBL" id="KAK0755172.1"/>
    </source>
</evidence>
<dbReference type="Gene3D" id="3.60.15.10">
    <property type="entry name" value="Ribonuclease Z/Hydroxyacylglutathione hydrolase-like"/>
    <property type="match status" value="1"/>
</dbReference>
<dbReference type="InterPro" id="IPR051682">
    <property type="entry name" value="Mito_Persulfide_Diox"/>
</dbReference>
<proteinExistence type="predicted"/>
<dbReference type="AlphaFoldDB" id="A0AA40FCD6"/>
<dbReference type="Pfam" id="PF00753">
    <property type="entry name" value="Lactamase_B"/>
    <property type="match status" value="1"/>
</dbReference>
<dbReference type="PANTHER" id="PTHR43084:SF1">
    <property type="entry name" value="PERSULFIDE DIOXYGENASE ETHE1, MITOCHONDRIAL"/>
    <property type="match status" value="1"/>
</dbReference>
<dbReference type="Proteomes" id="UP001172155">
    <property type="component" value="Unassembled WGS sequence"/>
</dbReference>
<keyword evidence="3" id="KW-1185">Reference proteome</keyword>
<protein>
    <recommendedName>
        <fullName evidence="1">Metallo-beta-lactamase domain-containing protein</fullName>
    </recommendedName>
</protein>
<dbReference type="GO" id="GO:0006749">
    <property type="term" value="P:glutathione metabolic process"/>
    <property type="evidence" value="ECO:0007669"/>
    <property type="project" value="TreeGrafter"/>
</dbReference>
<name>A0AA40FCD6_9PEZI</name>
<dbReference type="EMBL" id="JAUKUD010000001">
    <property type="protein sequence ID" value="KAK0755172.1"/>
    <property type="molecule type" value="Genomic_DNA"/>
</dbReference>
<gene>
    <name evidence="2" type="ORF">B0T18DRAFT_435333</name>
</gene>
<dbReference type="PANTHER" id="PTHR43084">
    <property type="entry name" value="PERSULFIDE DIOXYGENASE ETHE1"/>
    <property type="match status" value="1"/>
</dbReference>
<comment type="caution">
    <text evidence="2">The sequence shown here is derived from an EMBL/GenBank/DDBJ whole genome shotgun (WGS) entry which is preliminary data.</text>
</comment>
<evidence type="ECO:0000259" key="1">
    <source>
        <dbReference type="Pfam" id="PF00753"/>
    </source>
</evidence>
<feature type="domain" description="Metallo-beta-lactamase" evidence="1">
    <location>
        <begin position="59"/>
        <end position="130"/>
    </location>
</feature>
<evidence type="ECO:0000313" key="3">
    <source>
        <dbReference type="Proteomes" id="UP001172155"/>
    </source>
</evidence>
<organism evidence="2 3">
    <name type="scientific">Schizothecium vesticola</name>
    <dbReference type="NCBI Taxonomy" id="314040"/>
    <lineage>
        <taxon>Eukaryota</taxon>
        <taxon>Fungi</taxon>
        <taxon>Dikarya</taxon>
        <taxon>Ascomycota</taxon>
        <taxon>Pezizomycotina</taxon>
        <taxon>Sordariomycetes</taxon>
        <taxon>Sordariomycetidae</taxon>
        <taxon>Sordariales</taxon>
        <taxon>Schizotheciaceae</taxon>
        <taxon>Schizothecium</taxon>
    </lineage>
</organism>
<dbReference type="SUPFAM" id="SSF56281">
    <property type="entry name" value="Metallo-hydrolase/oxidoreductase"/>
    <property type="match status" value="1"/>
</dbReference>